<evidence type="ECO:0000256" key="1">
    <source>
        <dbReference type="SAM" id="SignalP"/>
    </source>
</evidence>
<dbReference type="STRING" id="323848.Nmul_A2017"/>
<reference evidence="2 4" key="3">
    <citation type="journal article" date="2008" name="Appl. Environ. Microbiol.">
        <title>Complete genome sequence of Nitrosospira multiformis, an ammonia-oxidizing bacterium from the soil environment.</title>
        <authorList>
            <person name="Norton J.M."/>
            <person name="Klotz M.G."/>
            <person name="Stein L.Y."/>
            <person name="Arp D.J."/>
            <person name="Bottomley P.J."/>
            <person name="Chain P.S."/>
            <person name="Hauser L.J."/>
            <person name="Land M.L."/>
            <person name="Larimer F.W."/>
            <person name="Shin M.W."/>
            <person name="Starkenburg S.R."/>
        </authorList>
    </citation>
    <scope>NUCLEOTIDE SEQUENCE [LARGE SCALE GENOMIC DNA]</scope>
    <source>
        <strain evidence="2">ATCC 25196</strain>
        <strain evidence="4">ATCC 25196 / NCIMB 11849 / C 71</strain>
    </source>
</reference>
<proteinExistence type="predicted"/>
<evidence type="ECO:0000313" key="5">
    <source>
        <dbReference type="Proteomes" id="UP000236751"/>
    </source>
</evidence>
<organism evidence="2 4">
    <name type="scientific">Nitrosospira multiformis (strain ATCC 25196 / NCIMB 11849 / C 71)</name>
    <dbReference type="NCBI Taxonomy" id="323848"/>
    <lineage>
        <taxon>Bacteria</taxon>
        <taxon>Pseudomonadati</taxon>
        <taxon>Pseudomonadota</taxon>
        <taxon>Betaproteobacteria</taxon>
        <taxon>Nitrosomonadales</taxon>
        <taxon>Nitrosomonadaceae</taxon>
        <taxon>Nitrosospira</taxon>
    </lineage>
</organism>
<evidence type="ECO:0000313" key="2">
    <source>
        <dbReference type="EMBL" id="ABB75312.1"/>
    </source>
</evidence>
<dbReference type="RefSeq" id="WP_011381332.1">
    <property type="nucleotide sequence ID" value="NC_007614.1"/>
</dbReference>
<feature type="signal peptide" evidence="1">
    <location>
        <begin position="1"/>
        <end position="31"/>
    </location>
</feature>
<dbReference type="AlphaFoldDB" id="Q2Y7F9"/>
<reference evidence="2" key="1">
    <citation type="submission" date="2005-08" db="EMBL/GenBank/DDBJ databases">
        <title>Complete sequence of Chromosome 1 of Nitrosospira multiformis ATCC 25196.</title>
        <authorList>
            <consortium name="US DOE Joint Genome Institute"/>
            <person name="Copeland A."/>
            <person name="Lucas S."/>
            <person name="Lapidus A."/>
            <person name="Barry K."/>
            <person name="Detter J.C."/>
            <person name="Glavina T."/>
            <person name="Hammon N."/>
            <person name="Israni S."/>
            <person name="Pitluck S."/>
            <person name="Chain P."/>
            <person name="Malfatti S."/>
            <person name="Shin M."/>
            <person name="Vergez L."/>
            <person name="Schmutz J."/>
            <person name="Larimer F."/>
            <person name="Land M."/>
            <person name="Hauser L."/>
            <person name="Kyrpides N."/>
            <person name="Lykidis A."/>
            <person name="Richardson P."/>
        </authorList>
    </citation>
    <scope>NUCLEOTIDE SEQUENCE</scope>
    <source>
        <strain evidence="2">ATCC 25196</strain>
    </source>
</reference>
<accession>Q2Y7F9</accession>
<reference evidence="3 5" key="4">
    <citation type="submission" date="2016-10" db="EMBL/GenBank/DDBJ databases">
        <authorList>
            <person name="de Groot N.N."/>
        </authorList>
    </citation>
    <scope>NUCLEOTIDE SEQUENCE [LARGE SCALE GENOMIC DNA]</scope>
    <source>
        <strain evidence="3 5">Nl13</strain>
    </source>
</reference>
<feature type="chain" id="PRO_5014308906" evidence="1">
    <location>
        <begin position="32"/>
        <end position="100"/>
    </location>
</feature>
<dbReference type="Proteomes" id="UP000002718">
    <property type="component" value="Chromosome"/>
</dbReference>
<protein>
    <submittedName>
        <fullName evidence="2">Uncharacterized protein</fullName>
    </submittedName>
</protein>
<evidence type="ECO:0000313" key="3">
    <source>
        <dbReference type="EMBL" id="SEG20420.1"/>
    </source>
</evidence>
<gene>
    <name evidence="2" type="ordered locus">Nmul_A2017</name>
    <name evidence="3" type="ORF">SAMN05216403_1511</name>
</gene>
<dbReference type="HOGENOM" id="CLU_2302931_0_0_4"/>
<dbReference type="EMBL" id="FNVK01000051">
    <property type="protein sequence ID" value="SEG20420.1"/>
    <property type="molecule type" value="Genomic_DNA"/>
</dbReference>
<dbReference type="EMBL" id="CP000103">
    <property type="protein sequence ID" value="ABB75312.1"/>
    <property type="molecule type" value="Genomic_DNA"/>
</dbReference>
<reference evidence="4" key="2">
    <citation type="submission" date="2005-08" db="EMBL/GenBank/DDBJ databases">
        <title>Complete sequence of chromosome 1 of Nitrosospira multiformis ATCC 25196.</title>
        <authorList>
            <person name="Copeland A."/>
            <person name="Lucas S."/>
            <person name="Lapidus A."/>
            <person name="Barry K."/>
            <person name="Detter J.C."/>
            <person name="Glavina T."/>
            <person name="Hammon N."/>
            <person name="Israni S."/>
            <person name="Pitluck S."/>
            <person name="Chain P."/>
            <person name="Malfatti S."/>
            <person name="Shin M."/>
            <person name="Vergez L."/>
            <person name="Schmutz J."/>
            <person name="Larimer F."/>
            <person name="Land M."/>
            <person name="Hauser L."/>
            <person name="Kyrpides N."/>
            <person name="Lykidis A."/>
            <person name="Richardson P."/>
        </authorList>
    </citation>
    <scope>NUCLEOTIDE SEQUENCE [LARGE SCALE GENOMIC DNA]</scope>
    <source>
        <strain evidence="4">ATCC 25196 / NCIMB 11849 / C 71</strain>
    </source>
</reference>
<evidence type="ECO:0000313" key="4">
    <source>
        <dbReference type="Proteomes" id="UP000002718"/>
    </source>
</evidence>
<dbReference type="Proteomes" id="UP000236751">
    <property type="component" value="Unassembled WGS sequence"/>
</dbReference>
<keyword evidence="4" id="KW-1185">Reference proteome</keyword>
<keyword evidence="1" id="KW-0732">Signal</keyword>
<sequence>MKTAFSSKVMRSLILAASLCGSVGFLSPAFGQSFDTSYLIDLNTKEWTRLGTLGSYGSIYFGSTSAYAINDSGRVVGTASTIPPSDPNDQLFYIPRACSQ</sequence>
<name>Q2Y7F9_NITMU</name>
<dbReference type="KEGG" id="nmu:Nmul_A2017"/>